<reference evidence="2 3" key="1">
    <citation type="submission" date="2022-04" db="EMBL/GenBank/DDBJ databases">
        <title>Diverse halophilic archaea isolated from saline environments.</title>
        <authorList>
            <person name="Cui H.-L."/>
        </authorList>
    </citation>
    <scope>NUCLEOTIDE SEQUENCE [LARGE SCALE GENOMIC DNA]</scope>
    <source>
        <strain evidence="2 3">XZYJT49</strain>
    </source>
</reference>
<dbReference type="AlphaFoldDB" id="A0A8U0HY87"/>
<keyword evidence="3" id="KW-1185">Reference proteome</keyword>
<proteinExistence type="predicted"/>
<dbReference type="Pfam" id="PF03551">
    <property type="entry name" value="PadR"/>
    <property type="match status" value="1"/>
</dbReference>
<dbReference type="RefSeq" id="WP_248651925.1">
    <property type="nucleotide sequence ID" value="NZ_CP096659.1"/>
</dbReference>
<dbReference type="EMBL" id="CP096659">
    <property type="protein sequence ID" value="UPV75888.1"/>
    <property type="molecule type" value="Genomic_DNA"/>
</dbReference>
<dbReference type="InterPro" id="IPR036388">
    <property type="entry name" value="WH-like_DNA-bd_sf"/>
</dbReference>
<feature type="domain" description="Transcription regulator PadR N-terminal" evidence="1">
    <location>
        <begin position="33"/>
        <end position="91"/>
    </location>
</feature>
<accession>A0A8U0HY87</accession>
<dbReference type="InterPro" id="IPR036390">
    <property type="entry name" value="WH_DNA-bd_sf"/>
</dbReference>
<name>A0A8U0HY87_9EURY</name>
<organism evidence="2 3">
    <name type="scientific">Halorussus limi</name>
    <dbReference type="NCBI Taxonomy" id="2938695"/>
    <lineage>
        <taxon>Archaea</taxon>
        <taxon>Methanobacteriati</taxon>
        <taxon>Methanobacteriota</taxon>
        <taxon>Stenosarchaea group</taxon>
        <taxon>Halobacteria</taxon>
        <taxon>Halobacteriales</taxon>
        <taxon>Haladaptataceae</taxon>
        <taxon>Halorussus</taxon>
    </lineage>
</organism>
<dbReference type="KEGG" id="halx:M0R89_07470"/>
<sequence length="117" mass="13198">MSETAAVGFPEFHAFERDLLFAVCALERDGDAPHGLAIKSYLEAEYDEEINHSRLYQNLDALVERGLLRKGAKDDRTNEYITTDSGRLLLERRAKRRADQLGLDLRDSTAENGGDLE</sequence>
<evidence type="ECO:0000313" key="3">
    <source>
        <dbReference type="Proteomes" id="UP000830729"/>
    </source>
</evidence>
<gene>
    <name evidence="2" type="ORF">M0R89_07470</name>
</gene>
<dbReference type="Proteomes" id="UP000830729">
    <property type="component" value="Chromosome"/>
</dbReference>
<protein>
    <submittedName>
        <fullName evidence="2">PadR family transcriptional regulator</fullName>
    </submittedName>
</protein>
<evidence type="ECO:0000313" key="2">
    <source>
        <dbReference type="EMBL" id="UPV75888.1"/>
    </source>
</evidence>
<dbReference type="Gene3D" id="1.10.10.10">
    <property type="entry name" value="Winged helix-like DNA-binding domain superfamily/Winged helix DNA-binding domain"/>
    <property type="match status" value="1"/>
</dbReference>
<dbReference type="InterPro" id="IPR005149">
    <property type="entry name" value="Tscrpt_reg_PadR_N"/>
</dbReference>
<evidence type="ECO:0000259" key="1">
    <source>
        <dbReference type="Pfam" id="PF03551"/>
    </source>
</evidence>
<dbReference type="GeneID" id="72185027"/>
<dbReference type="SUPFAM" id="SSF46785">
    <property type="entry name" value="Winged helix' DNA-binding domain"/>
    <property type="match status" value="1"/>
</dbReference>